<sequence>MKNTFKEHHIIENLEDIYKNSIIVLDTNSILNLYRYSESNRKKYFEILKQVEERLYLTNHICNEFYKNRLIIIENRSTFKENINELINENQKKLINVIQNSTGTEKYNSALSILKHESPLQYSIINEIEKSLKKISKIITEFKQDFEIKYIQGEDPILEEITKIIQEKISPEISLIEKEKLFKEGEKRYENEIPPGYKDINKPKNEKFGDLIIWNELQNLAKETEKSVLFISDDRKDDWAIKFKGYDLGPRKELIKEFLTNTGKLFYSITTTKFIQLISESFKISNTEKLEEETEIIQKNINSDNIYYANKYDINEQFIKIFNDPRHYQNEIEDYKSYSDYINQIQKLTEFKPEYLNNLKDYSQSLEIIKEINDYKKIRNFYNHLRDYKNPIEELKKTQEALKQIRKKDDRSDDNLENV</sequence>
<dbReference type="Proteomes" id="UP001152749">
    <property type="component" value="Chromosome"/>
</dbReference>
<protein>
    <submittedName>
        <fullName evidence="2">PIN_8 domain-containing protein</fullName>
    </submittedName>
</protein>
<accession>A0A9W4X4J4</accession>
<evidence type="ECO:0000259" key="1">
    <source>
        <dbReference type="Pfam" id="PF18476"/>
    </source>
</evidence>
<dbReference type="EMBL" id="OX336425">
    <property type="protein sequence ID" value="CAI2768521.1"/>
    <property type="molecule type" value="Genomic_DNA"/>
</dbReference>
<evidence type="ECO:0000313" key="2">
    <source>
        <dbReference type="EMBL" id="CAI2768521.1"/>
    </source>
</evidence>
<name>A0A9W4X4J4_9FLAO</name>
<dbReference type="RefSeq" id="WP_263361120.1">
    <property type="nucleotide sequence ID" value="NZ_OX336425.1"/>
</dbReference>
<dbReference type="AlphaFoldDB" id="A0A9W4X4J4"/>
<evidence type="ECO:0000313" key="3">
    <source>
        <dbReference type="Proteomes" id="UP001152749"/>
    </source>
</evidence>
<organism evidence="2 3">
    <name type="scientific">Flavobacterium collinsii</name>
    <dbReference type="NCBI Taxonomy" id="1114861"/>
    <lineage>
        <taxon>Bacteria</taxon>
        <taxon>Pseudomonadati</taxon>
        <taxon>Bacteroidota</taxon>
        <taxon>Flavobacteriia</taxon>
        <taxon>Flavobacteriales</taxon>
        <taxon>Flavobacteriaceae</taxon>
        <taxon>Flavobacterium</taxon>
    </lineage>
</organism>
<reference evidence="2" key="1">
    <citation type="submission" date="2022-09" db="EMBL/GenBank/DDBJ databases">
        <authorList>
            <person name="Duchaud E."/>
        </authorList>
    </citation>
    <scope>NUCLEOTIDE SEQUENCE</scope>
    <source>
        <strain evidence="2">TRV642</strain>
    </source>
</reference>
<dbReference type="KEGG" id="fcs:TRV642_3765"/>
<gene>
    <name evidence="2" type="ORF">TRV642_3765</name>
</gene>
<dbReference type="Pfam" id="PF18476">
    <property type="entry name" value="PIN_8"/>
    <property type="match status" value="1"/>
</dbReference>
<proteinExistence type="predicted"/>
<feature type="domain" description="PIN like" evidence="1">
    <location>
        <begin position="22"/>
        <end position="254"/>
    </location>
</feature>
<dbReference type="InterPro" id="IPR041578">
    <property type="entry name" value="PIN_8"/>
</dbReference>